<accession>R9NXR4</accession>
<name>R9NXR4_PSEHS</name>
<dbReference type="RefSeq" id="XP_012187016.1">
    <property type="nucleotide sequence ID" value="XM_012331626.1"/>
</dbReference>
<dbReference type="AlphaFoldDB" id="R9NXR4"/>
<dbReference type="HOGENOM" id="CLU_1845984_0_0_1"/>
<evidence type="ECO:0000313" key="1">
    <source>
        <dbReference type="EMBL" id="GAC93429.1"/>
    </source>
</evidence>
<sequence length="139" mass="15447">MTRGVNHRPVELFANTPRRLDDGNVLDAQSRTLQLHRSLRVSFLDPDLLYLRYLSRLQRLCSYLARDSRLVPLQSATFEKLSGAATSAASQWSSLFLNMIYACACSSSIRTTTPIRHIESSAPKGDELTLASSLLSTTS</sequence>
<dbReference type="EMBL" id="DF238776">
    <property type="protein sequence ID" value="GAC93429.1"/>
    <property type="molecule type" value="Genomic_DNA"/>
</dbReference>
<gene>
    <name evidence="1" type="ORF">PHSY_000994</name>
</gene>
<proteinExistence type="predicted"/>
<reference evidence="2" key="1">
    <citation type="journal article" date="2013" name="Genome Announc.">
        <title>Draft genome sequence of the basidiomycetous yeast-like fungus Pseudozyma hubeiensis SY62, which produces an abundant amount of the biosurfactant mannosylerythritol lipids.</title>
        <authorList>
            <person name="Konishi M."/>
            <person name="Hatada Y."/>
            <person name="Horiuchi J."/>
        </authorList>
    </citation>
    <scope>NUCLEOTIDE SEQUENCE [LARGE SCALE GENOMIC DNA]</scope>
    <source>
        <strain evidence="2">SY62</strain>
    </source>
</reference>
<keyword evidence="2" id="KW-1185">Reference proteome</keyword>
<dbReference type="GeneID" id="24106295"/>
<dbReference type="Proteomes" id="UP000014071">
    <property type="component" value="Unassembled WGS sequence"/>
</dbReference>
<protein>
    <submittedName>
        <fullName evidence="1">Uncharacterized protein</fullName>
    </submittedName>
</protein>
<evidence type="ECO:0000313" key="2">
    <source>
        <dbReference type="Proteomes" id="UP000014071"/>
    </source>
</evidence>
<organism evidence="1 2">
    <name type="scientific">Pseudozyma hubeiensis (strain SY62)</name>
    <name type="common">Yeast</name>
    <dbReference type="NCBI Taxonomy" id="1305764"/>
    <lineage>
        <taxon>Eukaryota</taxon>
        <taxon>Fungi</taxon>
        <taxon>Dikarya</taxon>
        <taxon>Basidiomycota</taxon>
        <taxon>Ustilaginomycotina</taxon>
        <taxon>Ustilaginomycetes</taxon>
        <taxon>Ustilaginales</taxon>
        <taxon>Ustilaginaceae</taxon>
        <taxon>Pseudozyma</taxon>
    </lineage>
</organism>